<organism evidence="2 3">
    <name type="scientific">Streptomyces machairae</name>
    <dbReference type="NCBI Taxonomy" id="3134109"/>
    <lineage>
        <taxon>Bacteria</taxon>
        <taxon>Bacillati</taxon>
        <taxon>Actinomycetota</taxon>
        <taxon>Actinomycetes</taxon>
        <taxon>Kitasatosporales</taxon>
        <taxon>Streptomycetaceae</taxon>
        <taxon>Streptomyces</taxon>
    </lineage>
</organism>
<feature type="region of interest" description="Disordered" evidence="1">
    <location>
        <begin position="30"/>
        <end position="72"/>
    </location>
</feature>
<gene>
    <name evidence="2" type="ORF">WKI71_22870</name>
</gene>
<protein>
    <submittedName>
        <fullName evidence="2">Uncharacterized protein</fullName>
    </submittedName>
</protein>
<comment type="caution">
    <text evidence="2">The sequence shown here is derived from an EMBL/GenBank/DDBJ whole genome shotgun (WGS) entry which is preliminary data.</text>
</comment>
<sequence length="72" mass="7976">MPSRREIDYNPYLPGMAIFGIPHALFGGTPLADGESIRGKPSYGASRRTPCSSSRSSPRWRSRRPSAVSIRR</sequence>
<feature type="compositionally biased region" description="Basic residues" evidence="1">
    <location>
        <begin position="58"/>
        <end position="72"/>
    </location>
</feature>
<evidence type="ECO:0000256" key="1">
    <source>
        <dbReference type="SAM" id="MobiDB-lite"/>
    </source>
</evidence>
<keyword evidence="3" id="KW-1185">Reference proteome</keyword>
<evidence type="ECO:0000313" key="2">
    <source>
        <dbReference type="EMBL" id="MEJ8670240.1"/>
    </source>
</evidence>
<proteinExistence type="predicted"/>
<dbReference type="Proteomes" id="UP001376459">
    <property type="component" value="Unassembled WGS sequence"/>
</dbReference>
<evidence type="ECO:0000313" key="3">
    <source>
        <dbReference type="Proteomes" id="UP001376459"/>
    </source>
</evidence>
<name>A0ABU8UPY0_9ACTN</name>
<accession>A0ABU8UPY0</accession>
<reference evidence="2 3" key="1">
    <citation type="submission" date="2024-03" db="EMBL/GenBank/DDBJ databases">
        <title>Novel Streptomyces species of biotechnological and ecological value are a feature of Machair soil.</title>
        <authorList>
            <person name="Prole J.R."/>
            <person name="Goodfellow M."/>
            <person name="Allenby N."/>
            <person name="Ward A.C."/>
        </authorList>
    </citation>
    <scope>NUCLEOTIDE SEQUENCE [LARGE SCALE GENOMIC DNA]</scope>
    <source>
        <strain evidence="2 3">MS1.AVA.1</strain>
    </source>
</reference>
<feature type="compositionally biased region" description="Low complexity" evidence="1">
    <location>
        <begin position="46"/>
        <end position="57"/>
    </location>
</feature>
<dbReference type="EMBL" id="JBBKAK010000001">
    <property type="protein sequence ID" value="MEJ8670240.1"/>
    <property type="molecule type" value="Genomic_DNA"/>
</dbReference>